<reference evidence="2 3" key="1">
    <citation type="journal article" date="2020" name="Mol. Plant">
        <title>The Chromosome-Based Rubber Tree Genome Provides New Insights into Spurge Genome Evolution and Rubber Biosynthesis.</title>
        <authorList>
            <person name="Liu J."/>
            <person name="Shi C."/>
            <person name="Shi C.C."/>
            <person name="Li W."/>
            <person name="Zhang Q.J."/>
            <person name="Zhang Y."/>
            <person name="Li K."/>
            <person name="Lu H.F."/>
            <person name="Shi C."/>
            <person name="Zhu S.T."/>
            <person name="Xiao Z.Y."/>
            <person name="Nan H."/>
            <person name="Yue Y."/>
            <person name="Zhu X.G."/>
            <person name="Wu Y."/>
            <person name="Hong X.N."/>
            <person name="Fan G.Y."/>
            <person name="Tong Y."/>
            <person name="Zhang D."/>
            <person name="Mao C.L."/>
            <person name="Liu Y.L."/>
            <person name="Hao S.J."/>
            <person name="Liu W.Q."/>
            <person name="Lv M.Q."/>
            <person name="Zhang H.B."/>
            <person name="Liu Y."/>
            <person name="Hu-Tang G.R."/>
            <person name="Wang J.P."/>
            <person name="Wang J.H."/>
            <person name="Sun Y.H."/>
            <person name="Ni S.B."/>
            <person name="Chen W.B."/>
            <person name="Zhang X.C."/>
            <person name="Jiao Y.N."/>
            <person name="Eichler E.E."/>
            <person name="Li G.H."/>
            <person name="Liu X."/>
            <person name="Gao L.Z."/>
        </authorList>
    </citation>
    <scope>NUCLEOTIDE SEQUENCE [LARGE SCALE GENOMIC DNA]</scope>
    <source>
        <strain evidence="3">cv. GT1</strain>
        <tissue evidence="2">Leaf</tissue>
    </source>
</reference>
<feature type="compositionally biased region" description="Basic and acidic residues" evidence="1">
    <location>
        <begin position="253"/>
        <end position="267"/>
    </location>
</feature>
<dbReference type="SUPFAM" id="SSF50630">
    <property type="entry name" value="Acid proteases"/>
    <property type="match status" value="1"/>
</dbReference>
<proteinExistence type="predicted"/>
<evidence type="ECO:0008006" key="4">
    <source>
        <dbReference type="Google" id="ProtNLM"/>
    </source>
</evidence>
<dbReference type="CDD" id="cd00303">
    <property type="entry name" value="retropepsin_like"/>
    <property type="match status" value="1"/>
</dbReference>
<dbReference type="PANTHER" id="PTHR12917">
    <property type="entry name" value="ASPARTYL PROTEASE DDI-RELATED"/>
    <property type="match status" value="1"/>
</dbReference>
<sequence>MERPFLKCFLCDGLHKARECPKKSKLSALVEEREETPFQPKEVTMGSLQLSALKVQEKAMVNVEKGRPFVQIKVRGQELWALLDTGASHNFLMVEEAKRLGIPYEKEMGWLKAVNSVPNPIHGVARDAKVRIRYWHCTLDFFVVSMDDYQCVLGVEFVDRAKAIPMIFANSMCITVGGGTCVVPLLRGKSSNTLATMPVEMHEPSSAAREEKRLGKGGGTPKKDPKECKRGHTPKLRKWQPPRKKVGCARENALARRPREESSPRQEGRRRHRSWKSRKGALLGGNVCKSRFSWQTGQPGEQESYREEQAKMRLSLPTACQNEVQMGWRRAGRLLGMPG</sequence>
<feature type="compositionally biased region" description="Basic residues" evidence="1">
    <location>
        <begin position="231"/>
        <end position="247"/>
    </location>
</feature>
<feature type="compositionally biased region" description="Basic and acidic residues" evidence="1">
    <location>
        <begin position="221"/>
        <end position="230"/>
    </location>
</feature>
<dbReference type="EMBL" id="JAAGAX010000016">
    <property type="protein sequence ID" value="KAF2289038.1"/>
    <property type="molecule type" value="Genomic_DNA"/>
</dbReference>
<gene>
    <name evidence="2" type="ORF">GH714_024365</name>
</gene>
<name>A0A6A6KM73_HEVBR</name>
<dbReference type="PANTHER" id="PTHR12917:SF18">
    <property type="entry name" value="DNA DAMAGE-INDUCIBLE PROTEIN 1-LIKE"/>
    <property type="match status" value="1"/>
</dbReference>
<dbReference type="Proteomes" id="UP000467840">
    <property type="component" value="Chromosome 8"/>
</dbReference>
<evidence type="ECO:0000256" key="1">
    <source>
        <dbReference type="SAM" id="MobiDB-lite"/>
    </source>
</evidence>
<dbReference type="Gene3D" id="2.40.70.10">
    <property type="entry name" value="Acid Proteases"/>
    <property type="match status" value="1"/>
</dbReference>
<keyword evidence="3" id="KW-1185">Reference proteome</keyword>
<accession>A0A6A6KM73</accession>
<feature type="region of interest" description="Disordered" evidence="1">
    <location>
        <begin position="196"/>
        <end position="280"/>
    </location>
</feature>
<comment type="caution">
    <text evidence="2">The sequence shown here is derived from an EMBL/GenBank/DDBJ whole genome shotgun (WGS) entry which is preliminary data.</text>
</comment>
<dbReference type="AlphaFoldDB" id="A0A6A6KM73"/>
<feature type="compositionally biased region" description="Basic and acidic residues" evidence="1">
    <location>
        <begin position="200"/>
        <end position="214"/>
    </location>
</feature>
<dbReference type="InterPro" id="IPR021109">
    <property type="entry name" value="Peptidase_aspartic_dom_sf"/>
</dbReference>
<evidence type="ECO:0000313" key="3">
    <source>
        <dbReference type="Proteomes" id="UP000467840"/>
    </source>
</evidence>
<evidence type="ECO:0000313" key="2">
    <source>
        <dbReference type="EMBL" id="KAF2289038.1"/>
    </source>
</evidence>
<organism evidence="2 3">
    <name type="scientific">Hevea brasiliensis</name>
    <name type="common">Para rubber tree</name>
    <name type="synonym">Siphonia brasiliensis</name>
    <dbReference type="NCBI Taxonomy" id="3981"/>
    <lineage>
        <taxon>Eukaryota</taxon>
        <taxon>Viridiplantae</taxon>
        <taxon>Streptophyta</taxon>
        <taxon>Embryophyta</taxon>
        <taxon>Tracheophyta</taxon>
        <taxon>Spermatophyta</taxon>
        <taxon>Magnoliopsida</taxon>
        <taxon>eudicotyledons</taxon>
        <taxon>Gunneridae</taxon>
        <taxon>Pentapetalae</taxon>
        <taxon>rosids</taxon>
        <taxon>fabids</taxon>
        <taxon>Malpighiales</taxon>
        <taxon>Euphorbiaceae</taxon>
        <taxon>Crotonoideae</taxon>
        <taxon>Micrandreae</taxon>
        <taxon>Hevea</taxon>
    </lineage>
</organism>
<dbReference type="Pfam" id="PF13975">
    <property type="entry name" value="gag-asp_proteas"/>
    <property type="match status" value="1"/>
</dbReference>
<protein>
    <recommendedName>
        <fullName evidence="4">Aspartic peptidase DDI1-type domain-containing protein</fullName>
    </recommendedName>
</protein>
<feature type="compositionally biased region" description="Basic residues" evidence="1">
    <location>
        <begin position="268"/>
        <end position="279"/>
    </location>
</feature>